<dbReference type="InterPro" id="IPR007342">
    <property type="entry name" value="PsuG"/>
</dbReference>
<reference evidence="9" key="1">
    <citation type="submission" date="2023-03" db="EMBL/GenBank/DDBJ databases">
        <title>Mating type loci evolution in Malassezia.</title>
        <authorList>
            <person name="Coelho M.A."/>
        </authorList>
    </citation>
    <scope>NUCLEOTIDE SEQUENCE</scope>
    <source>
        <strain evidence="9">CBS 14135</strain>
    </source>
</reference>
<keyword evidence="4" id="KW-0378">Hydrolase</keyword>
<evidence type="ECO:0000256" key="3">
    <source>
        <dbReference type="ARBA" id="ARBA00022777"/>
    </source>
</evidence>
<evidence type="ECO:0000256" key="4">
    <source>
        <dbReference type="ARBA" id="ARBA00022801"/>
    </source>
</evidence>
<evidence type="ECO:0000256" key="2">
    <source>
        <dbReference type="ARBA" id="ARBA00022723"/>
    </source>
</evidence>
<dbReference type="SUPFAM" id="SSF110581">
    <property type="entry name" value="Indigoidine synthase A-like"/>
    <property type="match status" value="1"/>
</dbReference>
<dbReference type="GO" id="GO:0004730">
    <property type="term" value="F:pseudouridylate synthase activity"/>
    <property type="evidence" value="ECO:0007669"/>
    <property type="project" value="InterPro"/>
</dbReference>
<feature type="domain" description="Carbohydrate kinase PfkB" evidence="8">
    <location>
        <begin position="366"/>
        <end position="437"/>
    </location>
</feature>
<dbReference type="PANTHER" id="PTHR42909">
    <property type="entry name" value="ZGC:136858"/>
    <property type="match status" value="1"/>
</dbReference>
<dbReference type="InterPro" id="IPR002173">
    <property type="entry name" value="Carboh/pur_kinase_PfkB_CS"/>
</dbReference>
<dbReference type="SUPFAM" id="SSF53613">
    <property type="entry name" value="Ribokinase-like"/>
    <property type="match status" value="1"/>
</dbReference>
<keyword evidence="7" id="KW-0326">Glycosidase</keyword>
<dbReference type="Proteomes" id="UP001216638">
    <property type="component" value="Chromosome 3"/>
</dbReference>
<dbReference type="InterPro" id="IPR029056">
    <property type="entry name" value="Ribokinase-like"/>
</dbReference>
<gene>
    <name evidence="9" type="ORF">MBRA1_002810</name>
</gene>
<keyword evidence="1" id="KW-0808">Transferase</keyword>
<proteinExistence type="inferred from homology"/>
<dbReference type="GO" id="GO:0016301">
    <property type="term" value="F:kinase activity"/>
    <property type="evidence" value="ECO:0007669"/>
    <property type="project" value="UniProtKB-KW"/>
</dbReference>
<dbReference type="AlphaFoldDB" id="A0AAF0DUU2"/>
<keyword evidence="3" id="KW-0418">Kinase</keyword>
<evidence type="ECO:0000313" key="9">
    <source>
        <dbReference type="EMBL" id="WFC96154.1"/>
    </source>
</evidence>
<name>A0AAF0DUU2_9BASI</name>
<evidence type="ECO:0000256" key="7">
    <source>
        <dbReference type="ARBA" id="ARBA00023295"/>
    </source>
</evidence>
<keyword evidence="10" id="KW-1185">Reference proteome</keyword>
<dbReference type="GO" id="GO:0005737">
    <property type="term" value="C:cytoplasm"/>
    <property type="evidence" value="ECO:0007669"/>
    <property type="project" value="TreeGrafter"/>
</dbReference>
<evidence type="ECO:0000256" key="1">
    <source>
        <dbReference type="ARBA" id="ARBA00022679"/>
    </source>
</evidence>
<evidence type="ECO:0000256" key="6">
    <source>
        <dbReference type="ARBA" id="ARBA00023239"/>
    </source>
</evidence>
<organism evidence="9 10">
    <name type="scientific">Malassezia brasiliensis</name>
    <dbReference type="NCBI Taxonomy" id="1821822"/>
    <lineage>
        <taxon>Eukaryota</taxon>
        <taxon>Fungi</taxon>
        <taxon>Dikarya</taxon>
        <taxon>Basidiomycota</taxon>
        <taxon>Ustilaginomycotina</taxon>
        <taxon>Malasseziomycetes</taxon>
        <taxon>Malasseziales</taxon>
        <taxon>Malasseziaceae</taxon>
        <taxon>Malassezia</taxon>
    </lineage>
</organism>
<dbReference type="GO" id="GO:0016798">
    <property type="term" value="F:hydrolase activity, acting on glycosyl bonds"/>
    <property type="evidence" value="ECO:0007669"/>
    <property type="project" value="UniProtKB-KW"/>
</dbReference>
<protein>
    <recommendedName>
        <fullName evidence="8">Carbohydrate kinase PfkB domain-containing protein</fullName>
    </recommendedName>
</protein>
<dbReference type="HAMAP" id="MF_01876">
    <property type="entry name" value="PsiMP_glycosidase"/>
    <property type="match status" value="1"/>
</dbReference>
<evidence type="ECO:0000313" key="10">
    <source>
        <dbReference type="Proteomes" id="UP001216638"/>
    </source>
</evidence>
<dbReference type="PROSITE" id="PS00584">
    <property type="entry name" value="PFKB_KINASES_2"/>
    <property type="match status" value="1"/>
</dbReference>
<dbReference type="Pfam" id="PF04227">
    <property type="entry name" value="Indigoidine_A"/>
    <property type="match status" value="1"/>
</dbReference>
<accession>A0AAF0DUU2</accession>
<evidence type="ECO:0000259" key="8">
    <source>
        <dbReference type="Pfam" id="PF00294"/>
    </source>
</evidence>
<dbReference type="Gene3D" id="3.40.1790.10">
    <property type="entry name" value="Indigoidine synthase domain"/>
    <property type="match status" value="1"/>
</dbReference>
<dbReference type="EMBL" id="CP119953">
    <property type="protein sequence ID" value="WFC96154.1"/>
    <property type="molecule type" value="Genomic_DNA"/>
</dbReference>
<dbReference type="GO" id="GO:0046872">
    <property type="term" value="F:metal ion binding"/>
    <property type="evidence" value="ECO:0007669"/>
    <property type="project" value="UniProtKB-KW"/>
</dbReference>
<keyword evidence="6" id="KW-0456">Lyase</keyword>
<dbReference type="Pfam" id="PF00294">
    <property type="entry name" value="PfkB"/>
    <property type="match status" value="1"/>
</dbReference>
<keyword evidence="5" id="KW-0464">Manganese</keyword>
<keyword evidence="2" id="KW-0479">Metal-binding</keyword>
<dbReference type="InterPro" id="IPR022830">
    <property type="entry name" value="Indigdn_synthA-like"/>
</dbReference>
<dbReference type="PANTHER" id="PTHR42909:SF1">
    <property type="entry name" value="CARBOHYDRATE KINASE PFKB DOMAIN-CONTAINING PROTEIN"/>
    <property type="match status" value="1"/>
</dbReference>
<dbReference type="Gene3D" id="3.40.1190.20">
    <property type="match status" value="1"/>
</dbReference>
<dbReference type="InterPro" id="IPR011611">
    <property type="entry name" value="PfkB_dom"/>
</dbReference>
<evidence type="ECO:0000256" key="5">
    <source>
        <dbReference type="ARBA" id="ARBA00023211"/>
    </source>
</evidence>
<sequence length="466" mass="48590">MTLRACLSVSGGVRAALHEGRPVVALESTIITHGLPRPINYKTAVAAEEAVRKAGAEPATIALLDGKAHVGLTRSQLARIAEAKENVYKASRANLAQTLAQGKGHVGGTTVSGTMALAHLAGIRIFATGGIGGVHRGAESSMDISADLVELGRTPVAVFSSGAKSILDIPRTLEYLETQGVPVMSFHPSGEFPSFYSARSGLHVPSVRDAHDAARIIAYNRALQLQNGLLFGVPIPAEFEKEGAVIQAAVERAVRESVELGIDRQGKLATPWLLRRVAELAQQSVTSNIGLVLNNARVAAECAVALEEVSQSNIQPSGMRISLPAVHSTAKGHVRFSLGGVAQNMASAAQTILADRASALVDDASMLSELVDVQLIKMGPLGVLVVHRCGDQTQVAYAPAHALEASKLVNTTGAGDTFTGAVVAALCEMQTGASPSMEQLLSLVDRGQAAALRTLYSDEAVAPSFT</sequence>